<name>A0ABN8QNW6_9CNID</name>
<evidence type="ECO:0000313" key="2">
    <source>
        <dbReference type="EMBL" id="CAH3168036.1"/>
    </source>
</evidence>
<feature type="domain" description="F5/8 type C" evidence="1">
    <location>
        <begin position="1"/>
        <end position="146"/>
    </location>
</feature>
<dbReference type="PROSITE" id="PS01285">
    <property type="entry name" value="FA58C_1"/>
    <property type="match status" value="21"/>
</dbReference>
<feature type="domain" description="F5/8 type C" evidence="1">
    <location>
        <begin position="942"/>
        <end position="1092"/>
    </location>
</feature>
<feature type="domain" description="F5/8 type C" evidence="1">
    <location>
        <begin position="3262"/>
        <end position="3412"/>
    </location>
</feature>
<feature type="domain" description="F5/8 type C" evidence="1">
    <location>
        <begin position="1252"/>
        <end position="1404"/>
    </location>
</feature>
<feature type="domain" description="F5/8 type C" evidence="1">
    <location>
        <begin position="3107"/>
        <end position="3257"/>
    </location>
</feature>
<comment type="caution">
    <text evidence="2">The sequence shown here is derived from an EMBL/GenBank/DDBJ whole genome shotgun (WGS) entry which is preliminary data.</text>
</comment>
<feature type="domain" description="F5/8 type C" evidence="1">
    <location>
        <begin position="2958"/>
        <end position="3102"/>
    </location>
</feature>
<feature type="domain" description="F5/8 type C" evidence="1">
    <location>
        <begin position="1565"/>
        <end position="1714"/>
    </location>
</feature>
<feature type="domain" description="F5/8 type C" evidence="1">
    <location>
        <begin position="1409"/>
        <end position="1559"/>
    </location>
</feature>
<reference evidence="2 3" key="1">
    <citation type="submission" date="2022-05" db="EMBL/GenBank/DDBJ databases">
        <authorList>
            <consortium name="Genoscope - CEA"/>
            <person name="William W."/>
        </authorList>
    </citation>
    <scope>NUCLEOTIDE SEQUENCE [LARGE SCALE GENOMIC DNA]</scope>
</reference>
<dbReference type="InterPro" id="IPR000421">
    <property type="entry name" value="FA58C"/>
</dbReference>
<dbReference type="EMBL" id="CALNXK010000143">
    <property type="protein sequence ID" value="CAH3168036.1"/>
    <property type="molecule type" value="Genomic_DNA"/>
</dbReference>
<dbReference type="CDD" id="cd00057">
    <property type="entry name" value="FA58C"/>
    <property type="match status" value="32"/>
</dbReference>
<accession>A0ABN8QNW6</accession>
<feature type="domain" description="F5/8 type C" evidence="1">
    <location>
        <begin position="631"/>
        <end position="781"/>
    </location>
</feature>
<dbReference type="PROSITE" id="PS01286">
    <property type="entry name" value="FA58C_2"/>
    <property type="match status" value="14"/>
</dbReference>
<feature type="domain" description="F5/8 type C" evidence="1">
    <location>
        <begin position="3418"/>
        <end position="3568"/>
    </location>
</feature>
<feature type="domain" description="F5/8 type C" evidence="1">
    <location>
        <begin position="4197"/>
        <end position="4341"/>
    </location>
</feature>
<feature type="domain" description="F5/8 type C" evidence="1">
    <location>
        <begin position="2023"/>
        <end position="2173"/>
    </location>
</feature>
<feature type="domain" description="F5/8 type C" evidence="1">
    <location>
        <begin position="482"/>
        <end position="626"/>
    </location>
</feature>
<dbReference type="SMART" id="SM00231">
    <property type="entry name" value="FA58C"/>
    <property type="match status" value="32"/>
</dbReference>
<feature type="domain" description="F5/8 type C" evidence="1">
    <location>
        <begin position="4812"/>
        <end position="4963"/>
    </location>
</feature>
<dbReference type="Pfam" id="PF00754">
    <property type="entry name" value="F5_F8_type_C"/>
    <property type="match status" value="32"/>
</dbReference>
<dbReference type="Proteomes" id="UP001159405">
    <property type="component" value="Unassembled WGS sequence"/>
</dbReference>
<feature type="domain" description="F5/8 type C" evidence="1">
    <location>
        <begin position="4346"/>
        <end position="4496"/>
    </location>
</feature>
<dbReference type="Gene3D" id="2.60.120.260">
    <property type="entry name" value="Galactose-binding domain-like"/>
    <property type="match status" value="32"/>
</dbReference>
<feature type="domain" description="F5/8 type C" evidence="1">
    <location>
        <begin position="4657"/>
        <end position="4807"/>
    </location>
</feature>
<dbReference type="SUPFAM" id="SSF49785">
    <property type="entry name" value="Galactose-binding domain-like"/>
    <property type="match status" value="32"/>
</dbReference>
<feature type="domain" description="F5/8 type C" evidence="1">
    <location>
        <begin position="4042"/>
        <end position="4192"/>
    </location>
</feature>
<feature type="domain" description="F5/8 type C" evidence="1">
    <location>
        <begin position="1096"/>
        <end position="1245"/>
    </location>
</feature>
<feature type="domain" description="F5/8 type C" evidence="1">
    <location>
        <begin position="151"/>
        <end position="295"/>
    </location>
</feature>
<dbReference type="PANTHER" id="PTHR24543:SF325">
    <property type="entry name" value="F5_8 TYPE C DOMAIN-CONTAINING PROTEIN"/>
    <property type="match status" value="1"/>
</dbReference>
<keyword evidence="3" id="KW-1185">Reference proteome</keyword>
<feature type="domain" description="F5/8 type C" evidence="1">
    <location>
        <begin position="3573"/>
        <end position="3723"/>
    </location>
</feature>
<proteinExistence type="predicted"/>
<dbReference type="PANTHER" id="PTHR24543">
    <property type="entry name" value="MULTICOPPER OXIDASE-RELATED"/>
    <property type="match status" value="1"/>
</dbReference>
<sequence>MQSGKIKNRAITASSSFNHFHSAWLSRLHRVKRGRYIGAWATKYRNYNQWLQVDLGYAMKITGIATQGRQDANQWVTVYRVYYSTDGVYFALVKYWWNAVKQFQGNYDRYSVRTHAFRPALLARYVRINPRRWHGWMSMRLELYGGRWDRCDMPLGLEDGRVDKAQMTSSSYNNVNDGPWNARLNSGRGWSPRRNDRTRFLQIDFQAMTKVTRVATQGKRYANSWVTKYYIKYGKTKSRFIPYRAGRKIKMFKGNYDRYIVVQHKFARPLYGRYFRVYPVFWYSYIGMRVEFYGCVYGKRYQLQTIINLLRFQRFQILLHVNTGKRCNQPLGMQNGRIKPHQLSASSSWDKNHGPSNGRLQFRRRGSLAGAWCTRHNTRYQWLQVYFGRAMRVVKIATQGRQDYRQWVTQYYLSYSQDGAHFAEFKINSNRKYFRGNRDQNTVVQHRLFPQIKARYIRVHPWGWYKHVSMRVELYGCSTGRCSLPLGLEDKRITNGLLSASTYYKAHLAPWHGRLNHRWSWSARTNNLNQWLQVSFVVIVKVTGIATQGRQDYNQWVTQYIVSYSPDSTNFRFYREGRSTKLFSANSNRHSIIHHDFVKPFSAVHIRIYPRRWYGWISMRAEFYGCFVTACNKPLGLQNGRLRNSKITASSEWNHKHAAWLGRLGRPARSGYAGAWCTKHNNHYQWIKFDFSRPMRITQVATQGRQDYDQWVTRYTISSSVDGTHWAMYRDKSQDKYFQGNRDRNSIVTHAISPPILARYVRIHPRGWRSHISMRVELYGCRADPCDVPLGMQDGRVSKGMLTASSMYNHYYGPWNARLHARNYGSIRGGWVAKYRNRNQWIQIDLGVVTRVKRIATQGRYDANQWVKSYTVSYSSDGSRFYPVKHGRRIKIFQGNMERQLVVFHKFRPSLKTRYVRVHPRTWYSWIAMRFELYGCRLGTLCNRPMGMQSGRIKNHMITASSIWNVNHAAHLARLHGRRRGPYIGAWAAKYNNRYQWLQIYFGGASKIIRISTQGRQDANQWVTQYYVSHSMDRVHFSEYKERNNRKYFSGNRDRNTVKSYLFVPAIRGHYIRIHPWGWHGHISMRVEFYGCRIDRYTMPLGMEDGRILSGHLRASSSYNYNHGPNRARLNIYASHGRTGAWVAKYRSSNQWLQIDLRQMCIIKGIATQGRREAHQWVKTFQLSYSRYGARFRSYVSYGRVFRGNYDIYHTVARRINPAIKARYVRIHPKSWNSYIAMRVELYGGRLRENFCDAPVGFQSGRIKNNQITASSVWNRYHAAWLARLHRARRGKYIGSWSSRHNNHNQWLQVDFRKYMKVTGIATQGRQDADQWVTAYRIYYSSDGVYFSSVKYWWNSYVKTFQGNRDRLSVKTHPINPPVFGRYVRIVPRGWRSHISMRLELYGCPRSRCDMPLGLEDKRVHDKMIRASSYYNYYCRPASGRLNGRRAGRYGGAWCAKRSDRRQWLQVDFGAMAKVSRVATQGRQNSAQWVKSYYLSYSRNGYRFTTYKENGRAKLFIGNYDRFVIVRHRLRRPITGRFFRFHPVTWYSWISMRVELYGCVVGARCNKPLGMRSGRIRPSQLSASSSWARNHGPNNGRLFFYRRGYSAAWCARHNNRLQWYQVNFGRPTRVVKVATQGRKDYRQWVTQYYLTFSQDGIHFAEYKYNSHRKYFSGNRDQNSVVRYRLFPRIKCQYIQIHPWGWYGHISMRAEFYGCAEDRCVMPLGLEDRRVPDGQLTASTYYNYHLSPWYGRLNGLYSWSVRSNRRGQWFQVNFVELMRIKGVATQGRQNANQWVRSYTIRYSVDGMYFRSYTQGRRVKIFDGNTDRHSIVYHQFTRPFTAVYVRIYPRTWYGWISMRAEIYGCSASPCNKPLGLQSRRLPDSKITASSEYNQFHAARLGRLGQVKRGKFVGAWCARHNNHYQWLKVDFGRPMKITKVCTQGRQDAGQWVTSFYLSSSVDNVHWSIYRFRSGNKLFQANRDQNSIVQNAINPPIFARFVKLNPRGWYRHISMRAEYYGCVADRCDIPLGFQDGRVSRAMLTASSMYNHYYGPWNARLQARNRGQTRGGWIAKYRNRKQWLQVDLGVVTRVKRIATQGRYDANQWVKSYTLSYSNNGIRFIPYRRGRRVQIFQANIERHFVVEHRLRPTIKARYVRIHPISWYGWISMRMELYGCRLGTLCNRPMGMQTGRIKNNRITSSSEWDRYHAPFLARLHRRRRGRYMGAWSAKYNNYYQWLQVDFGKAAKIIKISTQGRQDLKQWVTQYYVTRSLDALHFVPYKERNNIKYFTGNRDRNTVVTNSFVPILRCRYIRVHPRRWYKHISMRVEFYGCLTDGCVMPLGMEDQRILSGHLRASSSYNYNHGPDRARLNIYAGHGRTGAWVARYRNTKQWLQVDLRQMSIIKGIATQGRREAHQWVRSYHLSYSRFGSRFRAYVAYGRVKVFRGNYDIYHTVGHKILPAIKAQFVRIHPRSWYSYIALRVELYGCRARERFYDRPIGLQNYRIKNAAITASSQWDQNHAPWLARLHRSRRGRFMGAWSSRRNDYKQWLQVDMGRSMKVTGIATQGRQDADQWVTAYYMYISSDGVNFAKVKHWWNYVKTFQGNRDRMSVQTRSIDPPIYGRYVRITPRGWKSHISMRLELYGGPWNRCDMPLGLEDGRVPDPLIRASSFYNYYCGPFNARLNRRRYGRQGGAWCAKRRDRRQWLQVDFGALSTVSGVATQGRQNSAQWVTSYYISYSRNGYKFAPYREGRRTRIFQANYDRFIIVRHRLKKRITARFFRIHPLTWYSWISMRVEFYGCVIGPRCNKPLGLQNGRIRSSQLSASSSWDRNHGPNNGRLYFHQRGKSGAWCARHNNRLQWYQVNFGRATRVVKVATQGRKDYRQWVTQYYLSFSQDGIHFAEYKQNKHILKYFTGNRDQNSVVQHGLYPRIKAYIIRVHPWGWYRHISMRMEFYGCREDRCVMPLGLEDKRVPNGHLTASSYYNYRLSPWYGRLNSIYSWSVRRNRVGQWFQVNFVELMRIKGVATQGRQNANQWVRSYTVRYSVDGMSFTPYRENRRFKIFNGNTDRHSVVYHQFVRPFKAIYVRIYPRSWYGWISMRAELYGCSASLCNRPLGMRNGRIRNHKITASSSYNRFHAAWLGRLGRIKTGRYIGAWCAKYKNYNQWIKVDFGRPMKITKIATQGRQDVGHWITSYYVSFSADNIHWAMYRFRSVNKLFQANRDQNSIKMNAINPAIRARFIRLHPRGWHGYPCLRAEFYGCPVDRCDVPLGIQDGRITRSMFTASSMYNHYYGPWCARLQAQNRGQTRGGWIAKYRNTKQWLQVDLGTVSIVKRIATQARYDANQWVTSYTVSYSNNGVRFFPYKQARRTRLFQRNTERYFVVVHRLRPAVRARYIRINPKSWYGWIAMRLELFGCRLGKLCNRPMGLQNNRLKNHLLTSSSRWDKYHGPYRARLNIRRHGRYIGAWSSQYNNRYQWLQVDFAGPAKIIRICTQGRQDLNQWVTQYYVTRSLDAINYRPYKERNNIKYFSGNRDQNTVVCHPFIPALRCRFVRIHPWGWYRHISMRAEFYGCRTDKCTMPLGMEHRRILSGHLRASSSYNYNHGPDRARLNIYAGHGRTGAWVAKYRNTGQWLQVDLRQLSIIKGIATQGRREAHQYVSRYTLSYSVKGLRFRPYVAYGRIKVFRGNYDIYHTVSLKIIPPIRARFLRIHPKSWRSYIAMRVELYGCRYRERFFDQAVGIQTGKIKNAAFTASSQWDKFHAPFRARLHIPKQGRYIGAWASRPNNHNQWLMVDLGIPTEVTGIATQGRQDAAQWVTAFWVYYSLDGMHFSRVTYWWDYIRTFRGNFDQNGLRTHSFNPPLYARFIKINPRGWRSHISMRLELYGGAYSKCDVPIGLEDRRVPDQLITASSFYNYYCAPRNARLRQRRVGRLGGAWCAKRSDRRQWLKIDLGGLTRVSRIATQGRQNSDQWVTSYYVSYSTKGYRFITYKENRRTKIFQGNFDRYVVVRHRFIRPLTGRCFKVHPVTWRSWISMRVELYGCVIGPRCDKPLGMKNGRIRSNQITASSSWDRNHGPSNARLHWRKSRARVGAWCARHNNHYQFLQVYFKRPTRVVKIATQGRQDARQWVTKYFVVYSQDGANFAEYKENSNRKYITGNRDQNTVVQYRFFPPIKARFIQIRPWGWYRHISMRVEFYGCAEDRCNMPLGLEDKRLTPGDISASSYYNAYLAPWYGRLNHIYSWSVRTRNSKQWMKVNFGDVMRFKGIATQGRSNANQWVMSYVMTYSGDGVTYVPYKERRRVKIFSGNSDRNSVVYHRFLRSFSAAYVKIHPRTWYGWISMRVELYGCARPLCNTALGLQSGRLRNNKITASSEYNVYHGARLGRLGRKKQGRYVGAWCTRVNNRNQWFKVDFSRPMKITKILTQGRQDATQWVTYYKVSSSLDGVHWQVYRFKNSDKIFRGNNDQNSIKIQALTPPVYGRFIRIHPWSWYRHISMRVEFYGCKTDPCDVPLGMQDGRITPSMLIASSMYNQYYGPWNARLHARNYGSRRGGWIAKYRNRNQWLQIDFGTKSRVKRICTQGRYDANQFVKSYTVSFSVKGDKFVSYKEGRKTRLFQANIERYYVVCHRFFRPFIARYVRINVRRWYSYISMRVELFGCRLGKQCNQPMGLQNGRLRNTQMTASSQWNKYHAPFLGRLHRARHGKYVGAWCARSNNRYQYLQVDFKRPVKIIKLSTQGRQDVSQWVTQYYIKHSVNAINFVEYKERNSRKYFTGNRDRNTVATNPFNPAIRGRYIRVCPWGWYRHISMRVEFYGCFTDRCSLPLGMEDRRILSGNLRASSSYNYNHGPDRARLNIFASHGRTGAWVAKYRNTKQWLQIDLGQMCIVKGIATQGRRKGHLEWVTSYLLSYSKDGLRFRAYSVGGRLKVFRGNYDVYHTVAQRISPNLRARYVRIHPKTWRSRIAMRVELYGCRCKGKKDMATRFFPP</sequence>
<feature type="domain" description="F5/8 type C" evidence="1">
    <location>
        <begin position="327"/>
        <end position="477"/>
    </location>
</feature>
<feature type="domain" description="F5/8 type C" evidence="1">
    <location>
        <begin position="2803"/>
        <end position="2953"/>
    </location>
</feature>
<gene>
    <name evidence="2" type="ORF">PLOB_00008980</name>
</gene>
<protein>
    <recommendedName>
        <fullName evidence="1">F5/8 type C domain-containing protein</fullName>
    </recommendedName>
</protein>
<feature type="domain" description="F5/8 type C" evidence="1">
    <location>
        <begin position="786"/>
        <end position="936"/>
    </location>
</feature>
<feature type="domain" description="F5/8 type C" evidence="1">
    <location>
        <begin position="2490"/>
        <end position="2642"/>
    </location>
</feature>
<evidence type="ECO:0000259" key="1">
    <source>
        <dbReference type="PROSITE" id="PS50022"/>
    </source>
</evidence>
<feature type="domain" description="F5/8 type C" evidence="1">
    <location>
        <begin position="4501"/>
        <end position="4651"/>
    </location>
</feature>
<dbReference type="PROSITE" id="PS50022">
    <property type="entry name" value="FA58C_3"/>
    <property type="match status" value="32"/>
</dbReference>
<organism evidence="2 3">
    <name type="scientific">Porites lobata</name>
    <dbReference type="NCBI Taxonomy" id="104759"/>
    <lineage>
        <taxon>Eukaryota</taxon>
        <taxon>Metazoa</taxon>
        <taxon>Cnidaria</taxon>
        <taxon>Anthozoa</taxon>
        <taxon>Hexacorallia</taxon>
        <taxon>Scleractinia</taxon>
        <taxon>Fungiina</taxon>
        <taxon>Poritidae</taxon>
        <taxon>Porites</taxon>
    </lineage>
</organism>
<feature type="domain" description="F5/8 type C" evidence="1">
    <location>
        <begin position="3886"/>
        <end position="4036"/>
    </location>
</feature>
<feature type="domain" description="F5/8 type C" evidence="1">
    <location>
        <begin position="2334"/>
        <end position="2484"/>
    </location>
</feature>
<feature type="domain" description="F5/8 type C" evidence="1">
    <location>
        <begin position="2179"/>
        <end position="2329"/>
    </location>
</feature>
<feature type="domain" description="F5/8 type C" evidence="1">
    <location>
        <begin position="2647"/>
        <end position="2797"/>
    </location>
</feature>
<feature type="domain" description="F5/8 type C" evidence="1">
    <location>
        <begin position="3729"/>
        <end position="3881"/>
    </location>
</feature>
<feature type="domain" description="F5/8 type C" evidence="1">
    <location>
        <begin position="1719"/>
        <end position="1863"/>
    </location>
</feature>
<dbReference type="InterPro" id="IPR008979">
    <property type="entry name" value="Galactose-bd-like_sf"/>
</dbReference>
<evidence type="ECO:0000313" key="3">
    <source>
        <dbReference type="Proteomes" id="UP001159405"/>
    </source>
</evidence>
<feature type="domain" description="F5/8 type C" evidence="1">
    <location>
        <begin position="1868"/>
        <end position="2018"/>
    </location>
</feature>